<sequence length="215" mass="23176">MRTPGLIRIPSYSNAYSFFGQGSQVAKRLRTDVSDSGSGRSSLRTHAEQKHQRAASAKPFPYPPAGAPTPPRRPSRTQGVEKGQLEPRGNPRPLPQAKAPPNPSSRGGPSCSIQQAGALAPQPARENLGGNSALSIPPPARKQSPGKQQAAPWEALLEVSGEEPRMGAQAGCRGRERQRHRRWSTQLQEAGRMGKSQRGIWKGRSVCGKRAVLEN</sequence>
<evidence type="ECO:0000313" key="1">
    <source>
        <dbReference type="EMBL" id="CAI9699878.1"/>
    </source>
</evidence>
<accession>A0ACB0EGR6</accession>
<name>A0ACB0EGR6_RANTA</name>
<protein>
    <submittedName>
        <fullName evidence="1">Uncharacterized protein</fullName>
    </submittedName>
</protein>
<gene>
    <name evidence="1" type="ORF">MRATA1EN3_LOCUS11091</name>
</gene>
<dbReference type="Proteomes" id="UP001162501">
    <property type="component" value="Chromosome 20"/>
</dbReference>
<proteinExistence type="predicted"/>
<reference evidence="1" key="1">
    <citation type="submission" date="2023-05" db="EMBL/GenBank/DDBJ databases">
        <authorList>
            <consortium name="ELIXIR-Norway"/>
        </authorList>
    </citation>
    <scope>NUCLEOTIDE SEQUENCE</scope>
</reference>
<organism evidence="1 2">
    <name type="scientific">Rangifer tarandus platyrhynchus</name>
    <name type="common">Svalbard reindeer</name>
    <dbReference type="NCBI Taxonomy" id="3082113"/>
    <lineage>
        <taxon>Eukaryota</taxon>
        <taxon>Metazoa</taxon>
        <taxon>Chordata</taxon>
        <taxon>Craniata</taxon>
        <taxon>Vertebrata</taxon>
        <taxon>Euteleostomi</taxon>
        <taxon>Mammalia</taxon>
        <taxon>Eutheria</taxon>
        <taxon>Laurasiatheria</taxon>
        <taxon>Artiodactyla</taxon>
        <taxon>Ruminantia</taxon>
        <taxon>Pecora</taxon>
        <taxon>Cervidae</taxon>
        <taxon>Odocoileinae</taxon>
        <taxon>Rangifer</taxon>
    </lineage>
</organism>
<evidence type="ECO:0000313" key="2">
    <source>
        <dbReference type="Proteomes" id="UP001162501"/>
    </source>
</evidence>
<dbReference type="EMBL" id="OX596104">
    <property type="protein sequence ID" value="CAI9699878.1"/>
    <property type="molecule type" value="Genomic_DNA"/>
</dbReference>